<keyword evidence="4" id="KW-1185">Reference proteome</keyword>
<dbReference type="PANTHER" id="PTHR22589:SF31">
    <property type="entry name" value="CARNITINE O-PALMITOYLTRANSFERASE"/>
    <property type="match status" value="1"/>
</dbReference>
<protein>
    <recommendedName>
        <fullName evidence="2">Choline/carnitine acyltransferase domain-containing protein</fullName>
    </recommendedName>
</protein>
<comment type="similarity">
    <text evidence="1">Belongs to the carnitine/choline acetyltransferase family.</text>
</comment>
<dbReference type="GO" id="GO:0005739">
    <property type="term" value="C:mitochondrion"/>
    <property type="evidence" value="ECO:0007669"/>
    <property type="project" value="TreeGrafter"/>
</dbReference>
<gene>
    <name evidence="3" type="ORF">PXEA_LOCUS8893</name>
</gene>
<dbReference type="SUPFAM" id="SSF52777">
    <property type="entry name" value="CoA-dependent acyltransferases"/>
    <property type="match status" value="1"/>
</dbReference>
<evidence type="ECO:0000256" key="1">
    <source>
        <dbReference type="ARBA" id="ARBA00005232"/>
    </source>
</evidence>
<dbReference type="GO" id="GO:0006631">
    <property type="term" value="P:fatty acid metabolic process"/>
    <property type="evidence" value="ECO:0007669"/>
    <property type="project" value="TreeGrafter"/>
</dbReference>
<organism evidence="3 4">
    <name type="scientific">Protopolystoma xenopodis</name>
    <dbReference type="NCBI Taxonomy" id="117903"/>
    <lineage>
        <taxon>Eukaryota</taxon>
        <taxon>Metazoa</taxon>
        <taxon>Spiralia</taxon>
        <taxon>Lophotrochozoa</taxon>
        <taxon>Platyhelminthes</taxon>
        <taxon>Monogenea</taxon>
        <taxon>Polyopisthocotylea</taxon>
        <taxon>Polystomatidea</taxon>
        <taxon>Polystomatidae</taxon>
        <taxon>Protopolystoma</taxon>
    </lineage>
</organism>
<dbReference type="GO" id="GO:0009437">
    <property type="term" value="P:carnitine metabolic process"/>
    <property type="evidence" value="ECO:0007669"/>
    <property type="project" value="TreeGrafter"/>
</dbReference>
<dbReference type="EMBL" id="CAAALY010024653">
    <property type="protein sequence ID" value="VEL15453.1"/>
    <property type="molecule type" value="Genomic_DNA"/>
</dbReference>
<evidence type="ECO:0000313" key="3">
    <source>
        <dbReference type="EMBL" id="VEL15453.1"/>
    </source>
</evidence>
<proteinExistence type="inferred from homology"/>
<dbReference type="PANTHER" id="PTHR22589">
    <property type="entry name" value="CARNITINE O-ACYLTRANSFERASE"/>
    <property type="match status" value="1"/>
</dbReference>
<dbReference type="InterPro" id="IPR023213">
    <property type="entry name" value="CAT-like_dom_sf"/>
</dbReference>
<dbReference type="GO" id="GO:0004095">
    <property type="term" value="F:carnitine O-palmitoyltransferase activity"/>
    <property type="evidence" value="ECO:0007669"/>
    <property type="project" value="TreeGrafter"/>
</dbReference>
<dbReference type="InterPro" id="IPR039551">
    <property type="entry name" value="Cho/carn_acyl_trans"/>
</dbReference>
<dbReference type="OrthoDB" id="240216at2759"/>
<evidence type="ECO:0000259" key="2">
    <source>
        <dbReference type="Pfam" id="PF00755"/>
    </source>
</evidence>
<sequence>MTLNRLPFQQSDDFDLVVSYFTGYGRDFITSCRISPDAYLQAALQLAYRRLHGRLPLTYEPALMRLFRMGRTETVRSLTPAMAEFIE</sequence>
<dbReference type="InterPro" id="IPR000542">
    <property type="entry name" value="Carn_acyl_trans"/>
</dbReference>
<dbReference type="Pfam" id="PF00755">
    <property type="entry name" value="Carn_acyltransf"/>
    <property type="match status" value="1"/>
</dbReference>
<dbReference type="Proteomes" id="UP000784294">
    <property type="component" value="Unassembled WGS sequence"/>
</dbReference>
<reference evidence="3" key="1">
    <citation type="submission" date="2018-11" db="EMBL/GenBank/DDBJ databases">
        <authorList>
            <consortium name="Pathogen Informatics"/>
        </authorList>
    </citation>
    <scope>NUCLEOTIDE SEQUENCE</scope>
</reference>
<name>A0A3S5CKC1_9PLAT</name>
<accession>A0A3S5CKC1</accession>
<dbReference type="Gene3D" id="3.30.559.10">
    <property type="entry name" value="Chloramphenicol acetyltransferase-like domain"/>
    <property type="match status" value="1"/>
</dbReference>
<comment type="caution">
    <text evidence="3">The sequence shown here is derived from an EMBL/GenBank/DDBJ whole genome shotgun (WGS) entry which is preliminary data.</text>
</comment>
<feature type="domain" description="Choline/carnitine acyltransferase" evidence="2">
    <location>
        <begin position="10"/>
        <end position="87"/>
    </location>
</feature>
<evidence type="ECO:0000313" key="4">
    <source>
        <dbReference type="Proteomes" id="UP000784294"/>
    </source>
</evidence>
<dbReference type="AlphaFoldDB" id="A0A3S5CKC1"/>